<dbReference type="InterPro" id="IPR057190">
    <property type="entry name" value="DUF7868"/>
</dbReference>
<dbReference type="Pfam" id="PF25271">
    <property type="entry name" value="DUF7868"/>
    <property type="match status" value="1"/>
</dbReference>
<proteinExistence type="predicted"/>
<gene>
    <name evidence="2" type="ORF">F900_01618</name>
</gene>
<dbReference type="EMBL" id="APRP01000016">
    <property type="protein sequence ID" value="ENX01858.1"/>
    <property type="molecule type" value="Genomic_DNA"/>
</dbReference>
<accession>N9LZW1</accession>
<dbReference type="Proteomes" id="UP000013248">
    <property type="component" value="Unassembled WGS sequence"/>
</dbReference>
<organism evidence="2 3">
    <name type="scientific">Acinetobacter modestus</name>
    <dbReference type="NCBI Taxonomy" id="1776740"/>
    <lineage>
        <taxon>Bacteria</taxon>
        <taxon>Pseudomonadati</taxon>
        <taxon>Pseudomonadota</taxon>
        <taxon>Gammaproteobacteria</taxon>
        <taxon>Moraxellales</taxon>
        <taxon>Moraxellaceae</taxon>
        <taxon>Acinetobacter</taxon>
    </lineage>
</organism>
<name>N9LZW1_9GAMM</name>
<dbReference type="HOGENOM" id="CLU_1727414_0_0_6"/>
<evidence type="ECO:0000259" key="1">
    <source>
        <dbReference type="Pfam" id="PF25271"/>
    </source>
</evidence>
<protein>
    <recommendedName>
        <fullName evidence="1">DUF7868 domain-containing protein</fullName>
    </recommendedName>
</protein>
<dbReference type="RefSeq" id="WP_005216513.1">
    <property type="nucleotide sequence ID" value="NZ_KB850089.1"/>
</dbReference>
<dbReference type="AlphaFoldDB" id="N9LZW1"/>
<dbReference type="PATRIC" id="fig|1217705.3.peg.1563"/>
<reference evidence="2 3" key="1">
    <citation type="submission" date="2013-02" db="EMBL/GenBank/DDBJ databases">
        <title>The Genome Sequence of Acinetobacter sp. ANC 3862.</title>
        <authorList>
            <consortium name="The Broad Institute Genome Sequencing Platform"/>
            <consortium name="The Broad Institute Genome Sequencing Center for Infectious Disease"/>
            <person name="Cerqueira G."/>
            <person name="Feldgarden M."/>
            <person name="Courvalin P."/>
            <person name="Perichon B."/>
            <person name="Grillot-Courvalin C."/>
            <person name="Clermont D."/>
            <person name="Rocha E."/>
            <person name="Yoon E.-J."/>
            <person name="Nemec A."/>
            <person name="Walker B."/>
            <person name="Young S.K."/>
            <person name="Zeng Q."/>
            <person name="Gargeya S."/>
            <person name="Fitzgerald M."/>
            <person name="Haas B."/>
            <person name="Abouelleil A."/>
            <person name="Alvarado L."/>
            <person name="Arachchi H.M."/>
            <person name="Berlin A.M."/>
            <person name="Chapman S.B."/>
            <person name="Dewar J."/>
            <person name="Goldberg J."/>
            <person name="Griggs A."/>
            <person name="Gujja S."/>
            <person name="Hansen M."/>
            <person name="Howarth C."/>
            <person name="Imamovic A."/>
            <person name="Larimer J."/>
            <person name="McCowan C."/>
            <person name="Murphy C."/>
            <person name="Neiman D."/>
            <person name="Pearson M."/>
            <person name="Priest M."/>
            <person name="Roberts A."/>
            <person name="Saif S."/>
            <person name="Shea T."/>
            <person name="Sisk P."/>
            <person name="Sykes S."/>
            <person name="Wortman J."/>
            <person name="Nusbaum C."/>
            <person name="Birren B."/>
        </authorList>
    </citation>
    <scope>NUCLEOTIDE SEQUENCE [LARGE SCALE GENOMIC DNA]</scope>
    <source>
        <strain evidence="2 3">ANC 3862</strain>
    </source>
</reference>
<feature type="domain" description="DUF7868" evidence="1">
    <location>
        <begin position="32"/>
        <end position="147"/>
    </location>
</feature>
<evidence type="ECO:0000313" key="2">
    <source>
        <dbReference type="EMBL" id="ENX01858.1"/>
    </source>
</evidence>
<evidence type="ECO:0000313" key="3">
    <source>
        <dbReference type="Proteomes" id="UP000013248"/>
    </source>
</evidence>
<comment type="caution">
    <text evidence="2">The sequence shown here is derived from an EMBL/GenBank/DDBJ whole genome shotgun (WGS) entry which is preliminary data.</text>
</comment>
<sequence length="151" mass="17365">MIEKISETDKSIVLCDKISLSLIFNDMSGLTKYGSDKQRFWLKFYSIEASEEGIVLDVFLSLDDCVKQDFMVEDYVDSIALFGVKKIVKEHGVGIDHSIDVSKFIYNKINLKNIKNLNNFFFNISISNREILNTNNKITIEKISILKEIII</sequence>
<dbReference type="STRING" id="1217705.F900_01618"/>